<feature type="region of interest" description="Disordered" evidence="3">
    <location>
        <begin position="1"/>
        <end position="23"/>
    </location>
</feature>
<evidence type="ECO:0000313" key="5">
    <source>
        <dbReference type="Proteomes" id="UP000295117"/>
    </source>
</evidence>
<reference evidence="4 5" key="1">
    <citation type="journal article" date="2019" name="Sci. Rep.">
        <title>Extended insight into the Mycobacterium chelonae-abscessus complex through whole genome sequencing of Mycobacterium salmoniphilum outbreak and Mycobacterium salmoniphilum-like strains.</title>
        <authorList>
            <person name="Behra P.R.K."/>
            <person name="Das S."/>
            <person name="Pettersson B.M.F."/>
            <person name="Shirreff L."/>
            <person name="DuCote T."/>
            <person name="Jacobsson K.G."/>
            <person name="Ennis D.G."/>
            <person name="Kirsebom L.A."/>
        </authorList>
    </citation>
    <scope>NUCLEOTIDE SEQUENCE [LARGE SCALE GENOMIC DNA]</scope>
    <source>
        <strain evidence="4 5">DE 4585</strain>
    </source>
</reference>
<dbReference type="NCBIfam" id="TIGR00026">
    <property type="entry name" value="hi_GC_TIGR00026"/>
    <property type="match status" value="1"/>
</dbReference>
<sequence length="178" mass="19456">MSDGLPASGSSTSDGLPASGSSANAPAQLNSEFAGKLIKWMTTANVWLYQRTDGRLGGKWRVGAAFPWGIPVLLLTTTGRKTGHTRLSALLYLPDGDKVVLVASQGGRDANPAWYLNLKANSEVTVQIKGDIRAMTARTATDEERSYYWPKLVELYADFDKYQSYTTRKIPVVILERA</sequence>
<dbReference type="EMBL" id="PECH01000001">
    <property type="protein sequence ID" value="TDZ87534.1"/>
    <property type="molecule type" value="Genomic_DNA"/>
</dbReference>
<dbReference type="PANTHER" id="PTHR39428:SF3">
    <property type="entry name" value="DEAZAFLAVIN-DEPENDENT NITROREDUCTASE"/>
    <property type="match status" value="1"/>
</dbReference>
<feature type="compositionally biased region" description="Polar residues" evidence="3">
    <location>
        <begin position="8"/>
        <end position="23"/>
    </location>
</feature>
<dbReference type="Pfam" id="PF04075">
    <property type="entry name" value="F420H2_quin_red"/>
    <property type="match status" value="1"/>
</dbReference>
<dbReference type="InterPro" id="IPR012349">
    <property type="entry name" value="Split_barrel_FMN-bd"/>
</dbReference>
<name>A0A4R8S9K2_9MYCO</name>
<dbReference type="Gene3D" id="2.30.110.10">
    <property type="entry name" value="Electron Transport, Fmn-binding Protein, Chain A"/>
    <property type="match status" value="1"/>
</dbReference>
<comment type="similarity">
    <text evidence="1">Belongs to the F420H(2)-dependent quinone reductase family.</text>
</comment>
<dbReference type="InterPro" id="IPR004378">
    <property type="entry name" value="F420H2_quin_Rdtase"/>
</dbReference>
<evidence type="ECO:0000313" key="4">
    <source>
        <dbReference type="EMBL" id="TDZ87534.1"/>
    </source>
</evidence>
<protein>
    <submittedName>
        <fullName evidence="4">Deazaflavin-dependent nitroreductase</fullName>
        <ecNumber evidence="4">1.-.-.-</ecNumber>
    </submittedName>
</protein>
<dbReference type="RefSeq" id="WP_134069641.1">
    <property type="nucleotide sequence ID" value="NZ_PECH01000001.1"/>
</dbReference>
<dbReference type="AlphaFoldDB" id="A0A4R8S9K2"/>
<dbReference type="Proteomes" id="UP000295117">
    <property type="component" value="Unassembled WGS sequence"/>
</dbReference>
<organism evidence="4 5">
    <name type="scientific">Mycobacteroides salmoniphilum</name>
    <dbReference type="NCBI Taxonomy" id="404941"/>
    <lineage>
        <taxon>Bacteria</taxon>
        <taxon>Bacillati</taxon>
        <taxon>Actinomycetota</taxon>
        <taxon>Actinomycetes</taxon>
        <taxon>Mycobacteriales</taxon>
        <taxon>Mycobacteriaceae</taxon>
        <taxon>Mycobacteroides</taxon>
    </lineage>
</organism>
<dbReference type="GO" id="GO:0070967">
    <property type="term" value="F:coenzyme F420 binding"/>
    <property type="evidence" value="ECO:0007669"/>
    <property type="project" value="TreeGrafter"/>
</dbReference>
<gene>
    <name evidence="4" type="primary">ddn_2</name>
    <name evidence="4" type="ORF">DE4585_00528</name>
</gene>
<evidence type="ECO:0000256" key="2">
    <source>
        <dbReference type="ARBA" id="ARBA00049106"/>
    </source>
</evidence>
<evidence type="ECO:0000256" key="1">
    <source>
        <dbReference type="ARBA" id="ARBA00008710"/>
    </source>
</evidence>
<comment type="catalytic activity">
    <reaction evidence="2">
        <text>oxidized coenzyme F420-(gamma-L-Glu)(n) + a quinol + H(+) = reduced coenzyme F420-(gamma-L-Glu)(n) + a quinone</text>
        <dbReference type="Rhea" id="RHEA:39663"/>
        <dbReference type="Rhea" id="RHEA-COMP:12939"/>
        <dbReference type="Rhea" id="RHEA-COMP:14378"/>
        <dbReference type="ChEBI" id="CHEBI:15378"/>
        <dbReference type="ChEBI" id="CHEBI:24646"/>
        <dbReference type="ChEBI" id="CHEBI:132124"/>
        <dbReference type="ChEBI" id="CHEBI:133980"/>
        <dbReference type="ChEBI" id="CHEBI:139511"/>
    </reaction>
</comment>
<dbReference type="GO" id="GO:0052755">
    <property type="term" value="F:coenzyme F420H2:quinone oxidoreductase activity"/>
    <property type="evidence" value="ECO:0007669"/>
    <property type="project" value="RHEA"/>
</dbReference>
<accession>A0A4R8S9K2</accession>
<keyword evidence="4" id="KW-0560">Oxidoreductase</keyword>
<dbReference type="EC" id="1.-.-.-" evidence="4"/>
<dbReference type="PANTHER" id="PTHR39428">
    <property type="entry name" value="F420H(2)-DEPENDENT QUINONE REDUCTASE RV1261C"/>
    <property type="match status" value="1"/>
</dbReference>
<evidence type="ECO:0000256" key="3">
    <source>
        <dbReference type="SAM" id="MobiDB-lite"/>
    </source>
</evidence>
<proteinExistence type="inferred from homology"/>
<comment type="caution">
    <text evidence="4">The sequence shown here is derived from an EMBL/GenBank/DDBJ whole genome shotgun (WGS) entry which is preliminary data.</text>
</comment>
<dbReference type="GO" id="GO:0005886">
    <property type="term" value="C:plasma membrane"/>
    <property type="evidence" value="ECO:0007669"/>
    <property type="project" value="TreeGrafter"/>
</dbReference>